<dbReference type="Gene3D" id="1.20.1280.50">
    <property type="match status" value="1"/>
</dbReference>
<dbReference type="STRING" id="63057.A0A2P5C4Q6"/>
<dbReference type="PANTHER" id="PTHR31672:SF13">
    <property type="entry name" value="F-BOX PROTEIN CPR30-LIKE"/>
    <property type="match status" value="1"/>
</dbReference>
<dbReference type="InterPro" id="IPR013187">
    <property type="entry name" value="F-box-assoc_dom_typ3"/>
</dbReference>
<organism evidence="2 3">
    <name type="scientific">Trema orientale</name>
    <name type="common">Charcoal tree</name>
    <name type="synonym">Celtis orientalis</name>
    <dbReference type="NCBI Taxonomy" id="63057"/>
    <lineage>
        <taxon>Eukaryota</taxon>
        <taxon>Viridiplantae</taxon>
        <taxon>Streptophyta</taxon>
        <taxon>Embryophyta</taxon>
        <taxon>Tracheophyta</taxon>
        <taxon>Spermatophyta</taxon>
        <taxon>Magnoliopsida</taxon>
        <taxon>eudicotyledons</taxon>
        <taxon>Gunneridae</taxon>
        <taxon>Pentapetalae</taxon>
        <taxon>rosids</taxon>
        <taxon>fabids</taxon>
        <taxon>Rosales</taxon>
        <taxon>Cannabaceae</taxon>
        <taxon>Trema</taxon>
    </lineage>
</organism>
<dbReference type="InParanoid" id="A0A2P5C4Q6"/>
<dbReference type="InterPro" id="IPR036047">
    <property type="entry name" value="F-box-like_dom_sf"/>
</dbReference>
<accession>A0A2P5C4Q6</accession>
<feature type="domain" description="F-box" evidence="1">
    <location>
        <begin position="31"/>
        <end position="76"/>
    </location>
</feature>
<reference evidence="3" key="1">
    <citation type="submission" date="2016-06" db="EMBL/GenBank/DDBJ databases">
        <title>Parallel loss of symbiosis genes in relatives of nitrogen-fixing non-legume Parasponia.</title>
        <authorList>
            <person name="Van Velzen R."/>
            <person name="Holmer R."/>
            <person name="Bu F."/>
            <person name="Rutten L."/>
            <person name="Van Zeijl A."/>
            <person name="Liu W."/>
            <person name="Santuari L."/>
            <person name="Cao Q."/>
            <person name="Sharma T."/>
            <person name="Shen D."/>
            <person name="Roswanjaya Y."/>
            <person name="Wardhani T."/>
            <person name="Kalhor M.S."/>
            <person name="Jansen J."/>
            <person name="Van den Hoogen J."/>
            <person name="Gungor B."/>
            <person name="Hartog M."/>
            <person name="Hontelez J."/>
            <person name="Verver J."/>
            <person name="Yang W.-C."/>
            <person name="Schijlen E."/>
            <person name="Repin R."/>
            <person name="Schilthuizen M."/>
            <person name="Schranz E."/>
            <person name="Heidstra R."/>
            <person name="Miyata K."/>
            <person name="Fedorova E."/>
            <person name="Kohlen W."/>
            <person name="Bisseling T."/>
            <person name="Smit S."/>
            <person name="Geurts R."/>
        </authorList>
    </citation>
    <scope>NUCLEOTIDE SEQUENCE [LARGE SCALE GENOMIC DNA]</scope>
    <source>
        <strain evidence="3">cv. RG33-2</strain>
    </source>
</reference>
<dbReference type="NCBIfam" id="TIGR01640">
    <property type="entry name" value="F_box_assoc_1"/>
    <property type="match status" value="1"/>
</dbReference>
<dbReference type="PANTHER" id="PTHR31672">
    <property type="entry name" value="BNACNNG10540D PROTEIN"/>
    <property type="match status" value="1"/>
</dbReference>
<protein>
    <submittedName>
        <fullName evidence="2">F-box domain containing protein</fullName>
    </submittedName>
</protein>
<comment type="caution">
    <text evidence="2">The sequence shown here is derived from an EMBL/GenBank/DDBJ whole genome shotgun (WGS) entry which is preliminary data.</text>
</comment>
<proteinExistence type="predicted"/>
<dbReference type="AlphaFoldDB" id="A0A2P5C4Q6"/>
<dbReference type="InterPro" id="IPR001810">
    <property type="entry name" value="F-box_dom"/>
</dbReference>
<name>A0A2P5C4Q6_TREOI</name>
<dbReference type="SUPFAM" id="SSF81383">
    <property type="entry name" value="F-box domain"/>
    <property type="match status" value="1"/>
</dbReference>
<gene>
    <name evidence="2" type="ORF">TorRG33x02_297320</name>
</gene>
<dbReference type="InterPro" id="IPR017451">
    <property type="entry name" value="F-box-assoc_interact_dom"/>
</dbReference>
<keyword evidence="3" id="KW-1185">Reference proteome</keyword>
<dbReference type="InterPro" id="IPR050796">
    <property type="entry name" value="SCF_F-box_component"/>
</dbReference>
<dbReference type="CDD" id="cd22157">
    <property type="entry name" value="F-box_AtFBW1-like"/>
    <property type="match status" value="1"/>
</dbReference>
<evidence type="ECO:0000313" key="2">
    <source>
        <dbReference type="EMBL" id="PON56070.1"/>
    </source>
</evidence>
<dbReference type="Pfam" id="PF00646">
    <property type="entry name" value="F-box"/>
    <property type="match status" value="1"/>
</dbReference>
<dbReference type="OrthoDB" id="5314306at2759"/>
<dbReference type="PROSITE" id="PS50181">
    <property type="entry name" value="FBOX"/>
    <property type="match status" value="1"/>
</dbReference>
<dbReference type="Pfam" id="PF08268">
    <property type="entry name" value="FBA_3"/>
    <property type="match status" value="1"/>
</dbReference>
<dbReference type="Proteomes" id="UP000237000">
    <property type="component" value="Unassembled WGS sequence"/>
</dbReference>
<evidence type="ECO:0000259" key="1">
    <source>
        <dbReference type="PROSITE" id="PS50181"/>
    </source>
</evidence>
<dbReference type="SMART" id="SM00256">
    <property type="entry name" value="FBOX"/>
    <property type="match status" value="1"/>
</dbReference>
<evidence type="ECO:0000313" key="3">
    <source>
        <dbReference type="Proteomes" id="UP000237000"/>
    </source>
</evidence>
<sequence>MALKVILNEFFYVSFCLIAKVIFMKLGQKKRSCTTILPDDVTLEILLRLDPKSLMRFKCVCKSWKSIINHSCFINMHLKHQVPYTVFVNHRCPREIFSFGRSRNFDKISNIIRIPVANVKSIEGSDRGILCLTGDNNAIYLWNPAINQVKKIPSPPFSNSDEGFRLGFGYNPMTNDFTVVGVGGPTVRAISSTPFSVVDYLFTSNNEVAIYSLRRNSWKRSQMPHIFNSSDVITMSDQIWLSPVVSGCIHWMLYYGRHDWSQSQHGIVSFDMNTEEFKLFDIPEQVEKCWIENIGKSSESLALFTFVAFTPSNFPIVGIWVMKEYGISTSWIKQQAIEFPGSSIIKCPFTQYLHFGDRGFASDSLLLSSANGLYIWHIHPENEDERIKCFCPTMNWLSCFPDYVESIFQIN</sequence>
<dbReference type="EMBL" id="JXTC01000412">
    <property type="protein sequence ID" value="PON56070.1"/>
    <property type="molecule type" value="Genomic_DNA"/>
</dbReference>